<feature type="compositionally biased region" description="Basic and acidic residues" evidence="3">
    <location>
        <begin position="310"/>
        <end position="320"/>
    </location>
</feature>
<dbReference type="GO" id="GO:0016887">
    <property type="term" value="F:ATP hydrolysis activity"/>
    <property type="evidence" value="ECO:0007669"/>
    <property type="project" value="TreeGrafter"/>
</dbReference>
<evidence type="ECO:0000313" key="5">
    <source>
        <dbReference type="EMBL" id="SLM30226.1"/>
    </source>
</evidence>
<dbReference type="Pfam" id="PF14332">
    <property type="entry name" value="DUF4388"/>
    <property type="match status" value="1"/>
</dbReference>
<dbReference type="Pfam" id="PF00027">
    <property type="entry name" value="cNMP_binding"/>
    <property type="match status" value="1"/>
</dbReference>
<dbReference type="PROSITE" id="PS50042">
    <property type="entry name" value="CNMP_BINDING_3"/>
    <property type="match status" value="1"/>
</dbReference>
<evidence type="ECO:0000313" key="6">
    <source>
        <dbReference type="Proteomes" id="UP000191931"/>
    </source>
</evidence>
<dbReference type="InterPro" id="IPR027417">
    <property type="entry name" value="P-loop_NTPase"/>
</dbReference>
<feature type="region of interest" description="Disordered" evidence="3">
    <location>
        <begin position="277"/>
        <end position="367"/>
    </location>
</feature>
<dbReference type="GO" id="GO:0009898">
    <property type="term" value="C:cytoplasmic side of plasma membrane"/>
    <property type="evidence" value="ECO:0007669"/>
    <property type="project" value="TreeGrafter"/>
</dbReference>
<feature type="domain" description="Cyclic nucleotide-binding" evidence="4">
    <location>
        <begin position="456"/>
        <end position="555"/>
    </location>
</feature>
<dbReference type="GO" id="GO:0005829">
    <property type="term" value="C:cytosol"/>
    <property type="evidence" value="ECO:0007669"/>
    <property type="project" value="TreeGrafter"/>
</dbReference>
<dbReference type="CDD" id="cd02038">
    <property type="entry name" value="FlhG-like"/>
    <property type="match status" value="1"/>
</dbReference>
<sequence>MTRVITVTSGKGGVGKTNISANLAIHLAALGYRTCLFDADLGLANINILLKLYPEYNLKDVILHNKDIHDIIIEPYPGMDIIPGSSGVEEMANLNANQVVKLITEFSKLDTYDYFIVDTAAGVSRDVISFCLASSELVLVITPDPTSLTDAYSLLKILTLNGFREPVMIVINQSPGIQSAKNALGKMAATCTRYLSLKLIPIGVMGRDQNVVSAVSKQKPFITLYPNTSASKSIKKIAENLVKKKNQENLTLEMETFWEKCLSFFAKKLRTTIKKPEDTTNSTNLLPEASEQKAALDDRYSSASTSGDTPENHPSGHYENGDEYSGKPLDNDQISPDNAPSRTKTDAGLNAENSENENTPHDSPKMGIVDKSANLREIPETTQMILQTNQLLNQVVESIASVATELKEIRELFAKSKSDEKHKSQDETSEKRQNSTKKESGKDDNQLTSLLSNYAMFQSLEDHEIKSIVKHLKLREAMPGEIIIQKGEPGENLHIIISGKVDVMDEQGNVLDTMQSEDVFGEMSLISGDPVNATIKVLEKARILYLNGKEFIRLLRTYPGLQMYFARLLSKRLSNRLKKADKAKTEYLKSGLSGSLEENSIPELLQMLNLGRKTGVISFTFPKTGKASISFLNGELIAAKYGESQKDIGAFYHILEESKGRFTYVSELPENDRGKTPFGHFMRLLMEGISRVDEKRG</sequence>
<dbReference type="PANTHER" id="PTHR43384:SF4">
    <property type="entry name" value="CELLULOSE BIOSYNTHESIS PROTEIN BCSQ-RELATED"/>
    <property type="match status" value="1"/>
</dbReference>
<dbReference type="GO" id="GO:0051782">
    <property type="term" value="P:negative regulation of cell division"/>
    <property type="evidence" value="ECO:0007669"/>
    <property type="project" value="TreeGrafter"/>
</dbReference>
<keyword evidence="6" id="KW-1185">Reference proteome</keyword>
<dbReference type="InterPro" id="IPR014710">
    <property type="entry name" value="RmlC-like_jellyroll"/>
</dbReference>
<proteinExistence type="predicted"/>
<dbReference type="STRING" id="1246637.MTBBW1_2160006"/>
<dbReference type="PANTHER" id="PTHR43384">
    <property type="entry name" value="SEPTUM SITE-DETERMINING PROTEIN MIND HOMOLOG, CHLOROPLASTIC-RELATED"/>
    <property type="match status" value="1"/>
</dbReference>
<dbReference type="Gene3D" id="2.60.120.10">
    <property type="entry name" value="Jelly Rolls"/>
    <property type="match status" value="1"/>
</dbReference>
<feature type="compositionally biased region" description="Polar residues" evidence="3">
    <location>
        <begin position="332"/>
        <end position="342"/>
    </location>
</feature>
<protein>
    <recommendedName>
        <fullName evidence="4">Cyclic nucleotide-binding domain-containing protein</fullName>
    </recommendedName>
</protein>
<evidence type="ECO:0000259" key="4">
    <source>
        <dbReference type="PROSITE" id="PS50042"/>
    </source>
</evidence>
<dbReference type="CDD" id="cd00038">
    <property type="entry name" value="CAP_ED"/>
    <property type="match status" value="1"/>
</dbReference>
<dbReference type="SUPFAM" id="SSF52540">
    <property type="entry name" value="P-loop containing nucleoside triphosphate hydrolases"/>
    <property type="match status" value="1"/>
</dbReference>
<dbReference type="InterPro" id="IPR018490">
    <property type="entry name" value="cNMP-bd_dom_sf"/>
</dbReference>
<dbReference type="InterPro" id="IPR000595">
    <property type="entry name" value="cNMP-bd_dom"/>
</dbReference>
<accession>A0A1W1HCR4</accession>
<evidence type="ECO:0000256" key="1">
    <source>
        <dbReference type="ARBA" id="ARBA00022741"/>
    </source>
</evidence>
<keyword evidence="2" id="KW-0067">ATP-binding</keyword>
<dbReference type="Proteomes" id="UP000191931">
    <property type="component" value="Unassembled WGS sequence"/>
</dbReference>
<dbReference type="InterPro" id="IPR025497">
    <property type="entry name" value="PatA-like_N"/>
</dbReference>
<dbReference type="AlphaFoldDB" id="A0A1W1HCR4"/>
<feature type="region of interest" description="Disordered" evidence="3">
    <location>
        <begin position="416"/>
        <end position="445"/>
    </location>
</feature>
<name>A0A1W1HCR4_9BACT</name>
<dbReference type="SUPFAM" id="SSF51206">
    <property type="entry name" value="cAMP-binding domain-like"/>
    <property type="match status" value="1"/>
</dbReference>
<feature type="compositionally biased region" description="Basic and acidic residues" evidence="3">
    <location>
        <begin position="290"/>
        <end position="300"/>
    </location>
</feature>
<evidence type="ECO:0000256" key="2">
    <source>
        <dbReference type="ARBA" id="ARBA00022840"/>
    </source>
</evidence>
<evidence type="ECO:0000256" key="3">
    <source>
        <dbReference type="SAM" id="MobiDB-lite"/>
    </source>
</evidence>
<dbReference type="Pfam" id="PF10609">
    <property type="entry name" value="ParA"/>
    <property type="match status" value="1"/>
</dbReference>
<dbReference type="Gene3D" id="3.40.50.300">
    <property type="entry name" value="P-loop containing nucleotide triphosphate hydrolases"/>
    <property type="match status" value="1"/>
</dbReference>
<dbReference type="SMART" id="SM00100">
    <property type="entry name" value="cNMP"/>
    <property type="match status" value="1"/>
</dbReference>
<dbReference type="GO" id="GO:0005524">
    <property type="term" value="F:ATP binding"/>
    <property type="evidence" value="ECO:0007669"/>
    <property type="project" value="UniProtKB-KW"/>
</dbReference>
<gene>
    <name evidence="5" type="ORF">MTBBW1_2160006</name>
</gene>
<dbReference type="EMBL" id="FWEV01000131">
    <property type="protein sequence ID" value="SLM30226.1"/>
    <property type="molecule type" value="Genomic_DNA"/>
</dbReference>
<dbReference type="InterPro" id="IPR033756">
    <property type="entry name" value="YlxH/NBP35"/>
</dbReference>
<dbReference type="OrthoDB" id="9771288at2"/>
<reference evidence="5 6" key="1">
    <citation type="submission" date="2017-03" db="EMBL/GenBank/DDBJ databases">
        <authorList>
            <person name="Afonso C.L."/>
            <person name="Miller P.J."/>
            <person name="Scott M.A."/>
            <person name="Spackman E."/>
            <person name="Goraichik I."/>
            <person name="Dimitrov K.M."/>
            <person name="Suarez D.L."/>
            <person name="Swayne D.E."/>
        </authorList>
    </citation>
    <scope>NUCLEOTIDE SEQUENCE [LARGE SCALE GENOMIC DNA]</scope>
    <source>
        <strain evidence="5">PRJEB14757</strain>
    </source>
</reference>
<keyword evidence="1" id="KW-0547">Nucleotide-binding</keyword>
<organism evidence="5 6">
    <name type="scientific">Desulfamplus magnetovallimortis</name>
    <dbReference type="NCBI Taxonomy" id="1246637"/>
    <lineage>
        <taxon>Bacteria</taxon>
        <taxon>Pseudomonadati</taxon>
        <taxon>Thermodesulfobacteriota</taxon>
        <taxon>Desulfobacteria</taxon>
        <taxon>Desulfobacterales</taxon>
        <taxon>Desulfobacteraceae</taxon>
        <taxon>Desulfamplus</taxon>
    </lineage>
</organism>
<dbReference type="InterPro" id="IPR033875">
    <property type="entry name" value="FlhG"/>
</dbReference>
<dbReference type="RefSeq" id="WP_080807935.1">
    <property type="nucleotide sequence ID" value="NZ_LT828559.1"/>
</dbReference>
<dbReference type="InterPro" id="IPR050625">
    <property type="entry name" value="ParA/MinD_ATPase"/>
</dbReference>